<dbReference type="SUPFAM" id="SSF54001">
    <property type="entry name" value="Cysteine proteinases"/>
    <property type="match status" value="1"/>
</dbReference>
<dbReference type="GO" id="GO:0006508">
    <property type="term" value="P:proteolysis"/>
    <property type="evidence" value="ECO:0007669"/>
    <property type="project" value="UniProtKB-KW"/>
</dbReference>
<evidence type="ECO:0000256" key="5">
    <source>
        <dbReference type="SAM" id="Coils"/>
    </source>
</evidence>
<name>A0A7H0SSB0_9CORY</name>
<dbReference type="GO" id="GO:0008234">
    <property type="term" value="F:cysteine-type peptidase activity"/>
    <property type="evidence" value="ECO:0007669"/>
    <property type="project" value="UniProtKB-KW"/>
</dbReference>
<keyword evidence="2" id="KW-0645">Protease</keyword>
<accession>A0A7H0SSB0</accession>
<keyword evidence="7" id="KW-0732">Signal</keyword>
<dbReference type="EMBL" id="CP046884">
    <property type="protein sequence ID" value="QNQ91435.1"/>
    <property type="molecule type" value="Genomic_DNA"/>
</dbReference>
<feature type="region of interest" description="Disordered" evidence="6">
    <location>
        <begin position="193"/>
        <end position="224"/>
    </location>
</feature>
<evidence type="ECO:0000256" key="6">
    <source>
        <dbReference type="SAM" id="MobiDB-lite"/>
    </source>
</evidence>
<dbReference type="InterPro" id="IPR000064">
    <property type="entry name" value="NLP_P60_dom"/>
</dbReference>
<evidence type="ECO:0000256" key="3">
    <source>
        <dbReference type="ARBA" id="ARBA00022801"/>
    </source>
</evidence>
<evidence type="ECO:0000313" key="9">
    <source>
        <dbReference type="EMBL" id="QNQ91435.1"/>
    </source>
</evidence>
<evidence type="ECO:0000256" key="2">
    <source>
        <dbReference type="ARBA" id="ARBA00022670"/>
    </source>
</evidence>
<dbReference type="NCBIfam" id="NF046048">
    <property type="entry name" value="NlpC_P60_DIP1281"/>
    <property type="match status" value="1"/>
</dbReference>
<sequence>MTRSTVATVLCAAMLSSTASFVHPGVANAAPTNPSNTDIQNALDAIRNSQGNVAGLAGAIAQVQDEINKVELHMGELREGVNKALVDLHDAQATAEQARQGVRSARDRLNTTQREIEDAQKKLDEISRTAYRHSNTGGIEAAASDDAARDALDRQTYLRTNAEEQQQAISALDQARTEHANEESRLRAARDLAEQRESEAAAAKDAAESRIQETSGQLAAENARRQDLMQQRDLAQAELDGNREKADELHQQRKEYEAYQQAEQERAAAEEAARQAAEQRRQAEDAARQAKAEADRERREKEAEEARRSEEQKEAERKAKANQAAQAAAALIAAASAAHNQTENPYPQGEDAANATISAVHNAGEQNPNVNGTEVPLGQVPTLDSVSEAAGNTAGAAQGSRDQKIETVINRAMSQLGVPYAWGGGTATGPSQGIRDGGVADSYGDYNKIGFDCSGLVLYAYAGIGIALPHYTGYQYQYGTKVNINEIQRGDLLFWGPNAEYHVAIYLGNGQMIEAPQSGSVVQVSSVRYAGMSPYAVRLI</sequence>
<protein>
    <submittedName>
        <fullName evidence="9">Hydrolase</fullName>
    </submittedName>
</protein>
<dbReference type="PANTHER" id="PTHR47359">
    <property type="entry name" value="PEPTIDOGLYCAN DL-ENDOPEPTIDASE CWLO"/>
    <property type="match status" value="1"/>
</dbReference>
<feature type="coiled-coil region" evidence="5">
    <location>
        <begin position="88"/>
        <end position="129"/>
    </location>
</feature>
<evidence type="ECO:0000256" key="7">
    <source>
        <dbReference type="SAM" id="SignalP"/>
    </source>
</evidence>
<keyword evidence="3 9" id="KW-0378">Hydrolase</keyword>
<keyword evidence="5" id="KW-0175">Coiled coil</keyword>
<feature type="compositionally biased region" description="Basic and acidic residues" evidence="6">
    <location>
        <begin position="242"/>
        <end position="319"/>
    </location>
</feature>
<evidence type="ECO:0000313" key="10">
    <source>
        <dbReference type="Proteomes" id="UP000516320"/>
    </source>
</evidence>
<dbReference type="AlphaFoldDB" id="A0A7H0SSB0"/>
<gene>
    <name evidence="9" type="ORF">GP475_06045</name>
</gene>
<feature type="chain" id="PRO_5028820384" evidence="7">
    <location>
        <begin position="30"/>
        <end position="540"/>
    </location>
</feature>
<proteinExistence type="inferred from homology"/>
<reference evidence="9 10" key="1">
    <citation type="submission" date="2019-12" db="EMBL/GenBank/DDBJ databases">
        <title>Corynebacterium sp. nov., isolated from feces of the Anser Albifrons in China.</title>
        <authorList>
            <person name="Liu Q."/>
        </authorList>
    </citation>
    <scope>NUCLEOTIDE SEQUENCE [LARGE SCALE GENOMIC DNA]</scope>
    <source>
        <strain evidence="9 10">4H37-19</strain>
    </source>
</reference>
<dbReference type="Pfam" id="PF00877">
    <property type="entry name" value="NLPC_P60"/>
    <property type="match status" value="1"/>
</dbReference>
<keyword evidence="10" id="KW-1185">Reference proteome</keyword>
<evidence type="ECO:0000256" key="4">
    <source>
        <dbReference type="ARBA" id="ARBA00022807"/>
    </source>
</evidence>
<dbReference type="PANTHER" id="PTHR47359:SF3">
    <property type="entry name" value="NLP_P60 DOMAIN-CONTAINING PROTEIN-RELATED"/>
    <property type="match status" value="1"/>
</dbReference>
<feature type="signal peptide" evidence="7">
    <location>
        <begin position="1"/>
        <end position="29"/>
    </location>
</feature>
<keyword evidence="4" id="KW-0788">Thiol protease</keyword>
<comment type="similarity">
    <text evidence="1">Belongs to the peptidase C40 family.</text>
</comment>
<dbReference type="PROSITE" id="PS51935">
    <property type="entry name" value="NLPC_P60"/>
    <property type="match status" value="1"/>
</dbReference>
<dbReference type="Proteomes" id="UP000516320">
    <property type="component" value="Chromosome"/>
</dbReference>
<dbReference type="InterPro" id="IPR051794">
    <property type="entry name" value="PG_Endopeptidase_C40"/>
</dbReference>
<organism evidence="9 10">
    <name type="scientific">Corynebacterium poyangense</name>
    <dbReference type="NCBI Taxonomy" id="2684405"/>
    <lineage>
        <taxon>Bacteria</taxon>
        <taxon>Bacillati</taxon>
        <taxon>Actinomycetota</taxon>
        <taxon>Actinomycetes</taxon>
        <taxon>Mycobacteriales</taxon>
        <taxon>Corynebacteriaceae</taxon>
        <taxon>Corynebacterium</taxon>
    </lineage>
</organism>
<dbReference type="InterPro" id="IPR038765">
    <property type="entry name" value="Papain-like_cys_pep_sf"/>
</dbReference>
<dbReference type="KEGG" id="cpoy:GP475_06045"/>
<evidence type="ECO:0000256" key="1">
    <source>
        <dbReference type="ARBA" id="ARBA00007074"/>
    </source>
</evidence>
<feature type="domain" description="NlpC/P60" evidence="8">
    <location>
        <begin position="402"/>
        <end position="540"/>
    </location>
</feature>
<dbReference type="Gene3D" id="3.90.1720.10">
    <property type="entry name" value="endopeptidase domain like (from Nostoc punctiforme)"/>
    <property type="match status" value="1"/>
</dbReference>
<evidence type="ECO:0000259" key="8">
    <source>
        <dbReference type="PROSITE" id="PS51935"/>
    </source>
</evidence>
<feature type="region of interest" description="Disordered" evidence="6">
    <location>
        <begin position="242"/>
        <end position="323"/>
    </location>
</feature>